<dbReference type="InterPro" id="IPR001790">
    <property type="entry name" value="Ribosomal_uL10"/>
</dbReference>
<comment type="subunit">
    <text evidence="3">P0 forms a pentameric complex by interaction with dimers of P1 and P2.</text>
</comment>
<evidence type="ECO:0000256" key="6">
    <source>
        <dbReference type="PIRNR" id="PIRNR039087"/>
    </source>
</evidence>
<dbReference type="GeneID" id="109216489"/>
<dbReference type="PANTHER" id="PTHR45699">
    <property type="entry name" value="60S ACIDIC RIBOSOMAL PROTEIN P0"/>
    <property type="match status" value="1"/>
</dbReference>
<dbReference type="KEGG" id="nau:109216489"/>
<keyword evidence="5 6" id="KW-0687">Ribonucleoprotein</keyword>
<feature type="region of interest" description="Disordered" evidence="7">
    <location>
        <begin position="287"/>
        <end position="323"/>
    </location>
</feature>
<evidence type="ECO:0000256" key="4">
    <source>
        <dbReference type="ARBA" id="ARBA00022980"/>
    </source>
</evidence>
<dbReference type="InterPro" id="IPR043164">
    <property type="entry name" value="Ribosomal_uL10-like_insert_sf"/>
</dbReference>
<dbReference type="PIRSF" id="PIRSF039087">
    <property type="entry name" value="L10E"/>
    <property type="match status" value="1"/>
</dbReference>
<dbReference type="GO" id="GO:0000027">
    <property type="term" value="P:ribosomal large subunit assembly"/>
    <property type="evidence" value="ECO:0007669"/>
    <property type="project" value="TreeGrafter"/>
</dbReference>
<evidence type="ECO:0000256" key="2">
    <source>
        <dbReference type="ARBA" id="ARBA00008889"/>
    </source>
</evidence>
<dbReference type="CDD" id="cd05795">
    <property type="entry name" value="Ribosomal_P0_L10e"/>
    <property type="match status" value="1"/>
</dbReference>
<dbReference type="InterPro" id="IPR043141">
    <property type="entry name" value="Ribosomal_uL10-like_sf"/>
</dbReference>
<dbReference type="InterPro" id="IPR040637">
    <property type="entry name" value="Ribosomal_uL10-like_insert"/>
</dbReference>
<dbReference type="Gene3D" id="3.90.105.20">
    <property type="match status" value="1"/>
</dbReference>
<keyword evidence="10" id="KW-1185">Reference proteome</keyword>
<evidence type="ECO:0000256" key="5">
    <source>
        <dbReference type="ARBA" id="ARBA00023274"/>
    </source>
</evidence>
<dbReference type="OrthoDB" id="10259902at2759"/>
<evidence type="ECO:0000313" key="10">
    <source>
        <dbReference type="Proteomes" id="UP000187609"/>
    </source>
</evidence>
<comment type="similarity">
    <text evidence="2 6">Belongs to the universal ribosomal protein uL10 family.</text>
</comment>
<dbReference type="GO" id="GO:0022625">
    <property type="term" value="C:cytosolic large ribosomal subunit"/>
    <property type="evidence" value="ECO:0007669"/>
    <property type="project" value="TreeGrafter"/>
</dbReference>
<feature type="compositionally biased region" description="Basic and acidic residues" evidence="7">
    <location>
        <begin position="296"/>
        <end position="307"/>
    </location>
</feature>
<evidence type="ECO:0000256" key="7">
    <source>
        <dbReference type="SAM" id="MobiDB-lite"/>
    </source>
</evidence>
<protein>
    <recommendedName>
        <fullName evidence="6">60S acidic ribosomal protein P0</fullName>
    </recommendedName>
</protein>
<dbReference type="SMR" id="A0A1J6K3D1"/>
<dbReference type="GO" id="GO:0070180">
    <property type="term" value="F:large ribosomal subunit rRNA binding"/>
    <property type="evidence" value="ECO:0007669"/>
    <property type="project" value="TreeGrafter"/>
</dbReference>
<comment type="caution">
    <text evidence="9">The sequence shown here is derived from an EMBL/GenBank/DDBJ whole genome shotgun (WGS) entry which is preliminary data.</text>
</comment>
<dbReference type="GO" id="GO:0002181">
    <property type="term" value="P:cytoplasmic translation"/>
    <property type="evidence" value="ECO:0007669"/>
    <property type="project" value="TreeGrafter"/>
</dbReference>
<sequence>MAVKQTKTQKKVAYDQKLCKYLDLYNQILIVNADNVGSTQLQNIRKGLRGESVVLMGKNTMMKRSVRIHAEKTGNEGFLNLIPLLVGNVGLIFTKGDLKEIKEEVAKYKVGAPARVGLVAPVDVIVPTGNTGLDPSQTSFFQVLNIPTKINKGTVEIITPVELIKKGDKVGSSEAALLAKLGIRPFSYGLVVVSVYDNGSVFSPQVLDLTEDDLMDKFATGVSMVTTLSLAVSYPTLAAAPYMFVKGYKNVLALALQTDYSYPQAHQVKEYIKDPSKFTVAIAAAAESAASQGDGDVVKTKQDKKEDEAEESEDDAIFGLFDE</sequence>
<gene>
    <name evidence="9" type="primary">RLA0_2</name>
    <name evidence="9" type="ORF">A4A49_28316</name>
</gene>
<dbReference type="AlphaFoldDB" id="A0A1J6K3D1"/>
<keyword evidence="4 6" id="KW-0689">Ribosomal protein</keyword>
<dbReference type="InterPro" id="IPR030670">
    <property type="entry name" value="uL10_eukaryotes"/>
</dbReference>
<evidence type="ECO:0000259" key="8">
    <source>
        <dbReference type="Pfam" id="PF17777"/>
    </source>
</evidence>
<dbReference type="GO" id="GO:0003735">
    <property type="term" value="F:structural constituent of ribosome"/>
    <property type="evidence" value="ECO:0007669"/>
    <property type="project" value="TreeGrafter"/>
</dbReference>
<dbReference type="Proteomes" id="UP000187609">
    <property type="component" value="Unassembled WGS sequence"/>
</dbReference>
<dbReference type="Pfam" id="PF00428">
    <property type="entry name" value="Ribosomal_60s"/>
    <property type="match status" value="1"/>
</dbReference>
<name>A0A1J6K3D1_NICAT</name>
<feature type="compositionally biased region" description="Acidic residues" evidence="7">
    <location>
        <begin position="308"/>
        <end position="323"/>
    </location>
</feature>
<dbReference type="PANTHER" id="PTHR45699:SF8">
    <property type="entry name" value="60S ACIDIC RIBOSOMAL PROTEIN P0"/>
    <property type="match status" value="1"/>
</dbReference>
<evidence type="ECO:0000256" key="3">
    <source>
        <dbReference type="ARBA" id="ARBA00011521"/>
    </source>
</evidence>
<dbReference type="OMA" id="DDAMFGL"/>
<dbReference type="Pfam" id="PF17777">
    <property type="entry name" value="RL10P_insert"/>
    <property type="match status" value="1"/>
</dbReference>
<proteinExistence type="inferred from homology"/>
<dbReference type="SUPFAM" id="SSF160369">
    <property type="entry name" value="Ribosomal protein L10-like"/>
    <property type="match status" value="1"/>
</dbReference>
<dbReference type="Gramene" id="OIT23854">
    <property type="protein sequence ID" value="OIT23854"/>
    <property type="gene ID" value="A4A49_28316"/>
</dbReference>
<reference evidence="9" key="1">
    <citation type="submission" date="2016-11" db="EMBL/GenBank/DDBJ databases">
        <title>The genome of Nicotiana attenuata.</title>
        <authorList>
            <person name="Xu S."/>
            <person name="Brockmoeller T."/>
            <person name="Gaquerel E."/>
            <person name="Navarro A."/>
            <person name="Kuhl H."/>
            <person name="Gase K."/>
            <person name="Ling Z."/>
            <person name="Zhou W."/>
            <person name="Kreitzer C."/>
            <person name="Stanke M."/>
            <person name="Tang H."/>
            <person name="Lyons E."/>
            <person name="Pandey P."/>
            <person name="Pandey S.P."/>
            <person name="Timmermann B."/>
            <person name="Baldwin I.T."/>
        </authorList>
    </citation>
    <scope>NUCLEOTIDE SEQUENCE [LARGE SCALE GENOMIC DNA]</scope>
    <source>
        <strain evidence="9">UT</strain>
    </source>
</reference>
<dbReference type="STRING" id="49451.A0A1J6K3D1"/>
<dbReference type="Gene3D" id="3.30.70.1730">
    <property type="match status" value="1"/>
</dbReference>
<organism evidence="9 10">
    <name type="scientific">Nicotiana attenuata</name>
    <name type="common">Coyote tobacco</name>
    <dbReference type="NCBI Taxonomy" id="49451"/>
    <lineage>
        <taxon>Eukaryota</taxon>
        <taxon>Viridiplantae</taxon>
        <taxon>Streptophyta</taxon>
        <taxon>Embryophyta</taxon>
        <taxon>Tracheophyta</taxon>
        <taxon>Spermatophyta</taxon>
        <taxon>Magnoliopsida</taxon>
        <taxon>eudicotyledons</taxon>
        <taxon>Gunneridae</taxon>
        <taxon>Pentapetalae</taxon>
        <taxon>asterids</taxon>
        <taxon>lamiids</taxon>
        <taxon>Solanales</taxon>
        <taxon>Solanaceae</taxon>
        <taxon>Nicotianoideae</taxon>
        <taxon>Nicotianeae</taxon>
        <taxon>Nicotiana</taxon>
    </lineage>
</organism>
<dbReference type="Pfam" id="PF00466">
    <property type="entry name" value="Ribosomal_L10"/>
    <property type="match status" value="1"/>
</dbReference>
<dbReference type="InterPro" id="IPR050323">
    <property type="entry name" value="Ribosomal_protein_uL10"/>
</dbReference>
<comment type="function">
    <text evidence="1 6">Ribosomal protein P0 is the functional equivalent of E.coli protein L10.</text>
</comment>
<feature type="domain" description="Large ribosomal subunit protein uL10-like insertion" evidence="8">
    <location>
        <begin position="114"/>
        <end position="183"/>
    </location>
</feature>
<evidence type="ECO:0000256" key="1">
    <source>
        <dbReference type="ARBA" id="ARBA00002200"/>
    </source>
</evidence>
<evidence type="ECO:0000313" key="9">
    <source>
        <dbReference type="EMBL" id="OIT23854.1"/>
    </source>
</evidence>
<dbReference type="EMBL" id="MJEQ01003251">
    <property type="protein sequence ID" value="OIT23854.1"/>
    <property type="molecule type" value="Genomic_DNA"/>
</dbReference>
<accession>A0A1J6K3D1</accession>
<dbReference type="FunFam" id="3.90.105.20:FF:000001">
    <property type="entry name" value="60S acidic ribosomal protein P0"/>
    <property type="match status" value="1"/>
</dbReference>